<dbReference type="InterPro" id="IPR013760">
    <property type="entry name" value="Topo_IIA-like_dom_sf"/>
</dbReference>
<sequence length="751" mass="84018">MQLYMIHNCARTAWITYFFCTFTLSQQFKHNRYNKHHSLLHFYSNYNRLAADSFGNSYGSEDILVLQGLDAVRKRPGMYIGDTGTYGLHHLLFEVIDNSIDEHMAGACTKINITLFPNGSIEVEDNGRGIPVDICSQTNKSALETVLTMLHSGGKFVDSDNISSPYKFSSGLHGVGLSVVNALCEFLEVTVKRNGKSYIIKLSRGNVVSDLKIDRKCKNTGTKIVFKPDYRDIFVKNHEHIDGKFCPSCASAYDADIIVKRLRELSFLNPKLQINLIDNRNDGEKVTFHSKNGLKDFLQYLMKDNVPIHKQASYIGINETIGGIQVNAAIGWAQDSYSTNILSFANNINTLEGGSHIDGFKTAVTKCVNASFKRAGYLKDKLPLYSGEHIREGIYAIVSVKLMNAEFQGQTKTKLGNAEARSAVEKAVMTELSRIFDKQSSLLNALFKKVHATKQANDAAKLTKDMIRDKHSSLIASALPTKLSDCTMNDCEKTELFIVEGESAAGNAKQARNRNFQAILPLRGKIMNIEKVSKDTRLIENVEIKNLLTAIGIQCDPNKSEITDDEVTSKQNHPRYGKIILLTDADVDGTHLRVLLLGLIFRLCPSLYTNGRVYAACPPLYRVSNAKGSKSNEYYLWDESQLPVKLTPKSSIKMSTEEELSEGKYDYGESTSRSNNKNVIIQRFKGLGEMMAHQLWSTTMNPDTRILNKITVSDAKQASDMLELLMGNDIQARKNYIFDHAETFNIGDLDM</sequence>
<evidence type="ECO:0000256" key="7">
    <source>
        <dbReference type="ARBA" id="ARBA00022842"/>
    </source>
</evidence>
<dbReference type="GO" id="GO:0046872">
    <property type="term" value="F:metal ion binding"/>
    <property type="evidence" value="ECO:0007669"/>
    <property type="project" value="UniProtKB-KW"/>
</dbReference>
<dbReference type="VEuPathDB" id="PiroplasmaDB:BMR1_03g01460"/>
<dbReference type="SUPFAM" id="SSF56719">
    <property type="entry name" value="Type II DNA topoisomerase"/>
    <property type="match status" value="1"/>
</dbReference>
<comment type="catalytic activity">
    <reaction evidence="1 11">
        <text>ATP-dependent breakage, passage and rejoining of double-stranded DNA.</text>
        <dbReference type="EC" id="5.6.2.2"/>
    </reaction>
</comment>
<dbReference type="EC" id="5.6.2.2" evidence="11"/>
<accession>A0A1R4ABM6</accession>
<evidence type="ECO:0000256" key="4">
    <source>
        <dbReference type="ARBA" id="ARBA00022723"/>
    </source>
</evidence>
<dbReference type="GO" id="GO:0006265">
    <property type="term" value="P:DNA topological change"/>
    <property type="evidence" value="ECO:0007669"/>
    <property type="project" value="UniProtKB-UniRule"/>
</dbReference>
<evidence type="ECO:0000256" key="5">
    <source>
        <dbReference type="ARBA" id="ARBA00022741"/>
    </source>
</evidence>
<dbReference type="InterPro" id="IPR020568">
    <property type="entry name" value="Ribosomal_Su5_D2-typ_SF"/>
</dbReference>
<evidence type="ECO:0000259" key="12">
    <source>
        <dbReference type="PROSITE" id="PS50880"/>
    </source>
</evidence>
<dbReference type="PROSITE" id="PS50880">
    <property type="entry name" value="TOPRIM"/>
    <property type="match status" value="1"/>
</dbReference>
<dbReference type="Gene3D" id="3.30.565.10">
    <property type="entry name" value="Histidine kinase-like ATPase, C-terminal domain"/>
    <property type="match status" value="1"/>
</dbReference>
<evidence type="ECO:0000313" key="14">
    <source>
        <dbReference type="Proteomes" id="UP000002899"/>
    </source>
</evidence>
<dbReference type="PANTHER" id="PTHR45866">
    <property type="entry name" value="DNA GYRASE/TOPOISOMERASE SUBUNIT B"/>
    <property type="match status" value="1"/>
</dbReference>
<feature type="domain" description="Toprim" evidence="12">
    <location>
        <begin position="494"/>
        <end position="619"/>
    </location>
</feature>
<dbReference type="KEGG" id="bmic:BMR1_03g01460"/>
<evidence type="ECO:0000256" key="10">
    <source>
        <dbReference type="ARBA" id="ARBA00023235"/>
    </source>
</evidence>
<dbReference type="GO" id="GO:0005524">
    <property type="term" value="F:ATP binding"/>
    <property type="evidence" value="ECO:0007669"/>
    <property type="project" value="UniProtKB-UniRule"/>
</dbReference>
<dbReference type="Gene3D" id="3.30.230.10">
    <property type="match status" value="1"/>
</dbReference>
<dbReference type="InterPro" id="IPR036890">
    <property type="entry name" value="HATPase_C_sf"/>
</dbReference>
<dbReference type="Proteomes" id="UP000002899">
    <property type="component" value="Chromosome III"/>
</dbReference>
<dbReference type="OrthoDB" id="276498at2759"/>
<keyword evidence="7" id="KW-0460">Magnesium</keyword>
<dbReference type="SUPFAM" id="SSF54211">
    <property type="entry name" value="Ribosomal protein S5 domain 2-like"/>
    <property type="match status" value="1"/>
</dbReference>
<keyword evidence="5 11" id="KW-0547">Nucleotide-binding</keyword>
<comment type="function">
    <text evidence="11">Control of topological states of DNA by transient breakage and subsequent rejoining of DNA strands. Topoisomerase II makes double-strand breaks.</text>
</comment>
<dbReference type="InterPro" id="IPR014721">
    <property type="entry name" value="Ribsml_uS5_D2-typ_fold_subgr"/>
</dbReference>
<dbReference type="PRINTS" id="PR01159">
    <property type="entry name" value="DNAGYRASEB"/>
</dbReference>
<dbReference type="InterPro" id="IPR000565">
    <property type="entry name" value="Topo_IIA_B"/>
</dbReference>
<dbReference type="Pfam" id="PF00204">
    <property type="entry name" value="DNA_gyraseB"/>
    <property type="match status" value="1"/>
</dbReference>
<dbReference type="CDD" id="cd16928">
    <property type="entry name" value="HATPase_GyrB-like"/>
    <property type="match status" value="1"/>
</dbReference>
<gene>
    <name evidence="13" type="ORF">BMR1_03g01460</name>
</gene>
<keyword evidence="6 11" id="KW-0067">ATP-binding</keyword>
<evidence type="ECO:0000256" key="2">
    <source>
        <dbReference type="ARBA" id="ARBA00001946"/>
    </source>
</evidence>
<keyword evidence="4" id="KW-0479">Metal-binding</keyword>
<evidence type="ECO:0000256" key="3">
    <source>
        <dbReference type="ARBA" id="ARBA00010708"/>
    </source>
</evidence>
<name>A0A1R4ABM6_BABMR</name>
<dbReference type="GO" id="GO:0003918">
    <property type="term" value="F:DNA topoisomerase type II (double strand cut, ATP-hydrolyzing) activity"/>
    <property type="evidence" value="ECO:0007669"/>
    <property type="project" value="UniProtKB-UniRule"/>
</dbReference>
<dbReference type="EMBL" id="LN871598">
    <property type="protein sequence ID" value="SJK86344.1"/>
    <property type="molecule type" value="Genomic_DNA"/>
</dbReference>
<dbReference type="GO" id="GO:0003677">
    <property type="term" value="F:DNA binding"/>
    <property type="evidence" value="ECO:0007669"/>
    <property type="project" value="UniProtKB-UniRule"/>
</dbReference>
<evidence type="ECO:0000256" key="9">
    <source>
        <dbReference type="ARBA" id="ARBA00023125"/>
    </source>
</evidence>
<evidence type="ECO:0000256" key="11">
    <source>
        <dbReference type="RuleBase" id="RU362094"/>
    </source>
</evidence>
<dbReference type="InterPro" id="IPR013506">
    <property type="entry name" value="Topo_IIA_bsu_dom2"/>
</dbReference>
<organism evidence="13 14">
    <name type="scientific">Babesia microti (strain RI)</name>
    <dbReference type="NCBI Taxonomy" id="1133968"/>
    <lineage>
        <taxon>Eukaryota</taxon>
        <taxon>Sar</taxon>
        <taxon>Alveolata</taxon>
        <taxon>Apicomplexa</taxon>
        <taxon>Aconoidasida</taxon>
        <taxon>Piroplasmida</taxon>
        <taxon>Babesiidae</taxon>
        <taxon>Babesia</taxon>
    </lineage>
</organism>
<dbReference type="AlphaFoldDB" id="A0A1R4ABM6"/>
<comment type="cofactor">
    <cofactor evidence="2">
        <name>Mg(2+)</name>
        <dbReference type="ChEBI" id="CHEBI:18420"/>
    </cofactor>
</comment>
<dbReference type="RefSeq" id="XP_012648902.2">
    <property type="nucleotide sequence ID" value="XM_012793448.2"/>
</dbReference>
<reference evidence="13 14" key="1">
    <citation type="journal article" date="2012" name="Nucleic Acids Res.">
        <title>Sequencing of the smallest Apicomplexan genome from the human pathogen Babesia microti.</title>
        <authorList>
            <person name="Cornillot E."/>
            <person name="Hadj-Kaddour K."/>
            <person name="Dassouli A."/>
            <person name="Noel B."/>
            <person name="Ranwez V."/>
            <person name="Vacherie B."/>
            <person name="Augagneur Y."/>
            <person name="Bres V."/>
            <person name="Duclos A."/>
            <person name="Randazzo S."/>
            <person name="Carcy B."/>
            <person name="Debierre-Grockiego F."/>
            <person name="Delbecq S."/>
            <person name="Moubri-Menage K."/>
            <person name="Shams-Eldin H."/>
            <person name="Usmani-Brown S."/>
            <person name="Bringaud F."/>
            <person name="Wincker P."/>
            <person name="Vivares C.P."/>
            <person name="Schwarz R.T."/>
            <person name="Schetters T.P."/>
            <person name="Krause P.J."/>
            <person name="Gorenflot A."/>
            <person name="Berry V."/>
            <person name="Barbe V."/>
            <person name="Ben Mamoun C."/>
        </authorList>
    </citation>
    <scope>NUCLEOTIDE SEQUENCE [LARGE SCALE GENOMIC DNA]</scope>
    <source>
        <strain evidence="13 14">RI</strain>
    </source>
</reference>
<dbReference type="PRINTS" id="PR00418">
    <property type="entry name" value="TPI2FAMILY"/>
</dbReference>
<dbReference type="InterPro" id="IPR003594">
    <property type="entry name" value="HATPase_dom"/>
</dbReference>
<keyword evidence="14" id="KW-1185">Reference proteome</keyword>
<dbReference type="Pfam" id="PF01751">
    <property type="entry name" value="Toprim"/>
    <property type="match status" value="1"/>
</dbReference>
<dbReference type="PANTHER" id="PTHR45866:SF1">
    <property type="entry name" value="DNA GYRASE SUBUNIT B, MITOCHONDRIAL"/>
    <property type="match status" value="1"/>
</dbReference>
<dbReference type="Gene3D" id="3.40.50.670">
    <property type="match status" value="1"/>
</dbReference>
<evidence type="ECO:0000313" key="13">
    <source>
        <dbReference type="EMBL" id="SJK86344.1"/>
    </source>
</evidence>
<keyword evidence="10 11" id="KW-0413">Isomerase</keyword>
<reference evidence="13 14" key="2">
    <citation type="journal article" date="2013" name="PLoS ONE">
        <title>Whole genome mapping and re-organization of the nuclear and mitochondrial genomes of Babesia microti isolates.</title>
        <authorList>
            <person name="Cornillot E."/>
            <person name="Dassouli A."/>
            <person name="Garg A."/>
            <person name="Pachikara N."/>
            <person name="Randazzo S."/>
            <person name="Depoix D."/>
            <person name="Carcy B."/>
            <person name="Delbecq S."/>
            <person name="Frutos R."/>
            <person name="Silva J.C."/>
            <person name="Sutton R."/>
            <person name="Krause P.J."/>
            <person name="Mamoun C.B."/>
        </authorList>
    </citation>
    <scope>NUCLEOTIDE SEQUENCE [LARGE SCALE GENOMIC DNA]</scope>
    <source>
        <strain evidence="13 14">RI</strain>
    </source>
</reference>
<dbReference type="InterPro" id="IPR013759">
    <property type="entry name" value="Topo_IIA_B_C"/>
</dbReference>
<dbReference type="GeneID" id="24424927"/>
<dbReference type="InterPro" id="IPR001241">
    <property type="entry name" value="Topo_IIA"/>
</dbReference>
<comment type="subunit">
    <text evidence="11">Homodimer.</text>
</comment>
<dbReference type="SUPFAM" id="SSF55874">
    <property type="entry name" value="ATPase domain of HSP90 chaperone/DNA topoisomerase II/histidine kinase"/>
    <property type="match status" value="1"/>
</dbReference>
<keyword evidence="8 11" id="KW-0799">Topoisomerase</keyword>
<dbReference type="SMART" id="SM00433">
    <property type="entry name" value="TOP2c"/>
    <property type="match status" value="1"/>
</dbReference>
<comment type="similarity">
    <text evidence="11">Belongs to the type II topoisomerase family.</text>
</comment>
<comment type="similarity">
    <text evidence="3">Belongs to the type II topoisomerase GyrB family.</text>
</comment>
<keyword evidence="9 11" id="KW-0238">DNA-binding</keyword>
<dbReference type="InterPro" id="IPR006171">
    <property type="entry name" value="TOPRIM_dom"/>
</dbReference>
<evidence type="ECO:0000256" key="1">
    <source>
        <dbReference type="ARBA" id="ARBA00000185"/>
    </source>
</evidence>
<evidence type="ECO:0000256" key="8">
    <source>
        <dbReference type="ARBA" id="ARBA00023029"/>
    </source>
</evidence>
<dbReference type="Pfam" id="PF02518">
    <property type="entry name" value="HATPase_c"/>
    <property type="match status" value="1"/>
</dbReference>
<dbReference type="SMART" id="SM00387">
    <property type="entry name" value="HATPase_c"/>
    <property type="match status" value="1"/>
</dbReference>
<reference evidence="13 14" key="3">
    <citation type="journal article" date="2016" name="Sci. Rep.">
        <title>Genome-wide diversity and gene expression profiling of Babesia microti isolates identify polymorphic genes that mediate host-pathogen interactions.</title>
        <authorList>
            <person name="Silva J.C."/>
            <person name="Cornillot E."/>
            <person name="McCracken C."/>
            <person name="Usmani-Brown S."/>
            <person name="Dwivedi A."/>
            <person name="Ifeonu O.O."/>
            <person name="Crabtree J."/>
            <person name="Gotia H.T."/>
            <person name="Virji A.Z."/>
            <person name="Reynes C."/>
            <person name="Colinge J."/>
            <person name="Kumar V."/>
            <person name="Lawres L."/>
            <person name="Pazzi J.E."/>
            <person name="Pablo J.V."/>
            <person name="Hung C."/>
            <person name="Brancato J."/>
            <person name="Kumari P."/>
            <person name="Orvis J."/>
            <person name="Tretina K."/>
            <person name="Chibucos M."/>
            <person name="Ott S."/>
            <person name="Sadzewicz L."/>
            <person name="Sengamalay N."/>
            <person name="Shetty A.C."/>
            <person name="Su Q."/>
            <person name="Tallon L."/>
            <person name="Fraser C.M."/>
            <person name="Frutos R."/>
            <person name="Molina D.M."/>
            <person name="Krause P.J."/>
            <person name="Ben Mamoun C."/>
        </authorList>
    </citation>
    <scope>NUCLEOTIDE SEQUENCE [LARGE SCALE GENOMIC DNA]</scope>
    <source>
        <strain evidence="13 14">RI</strain>
    </source>
</reference>
<protein>
    <recommendedName>
        <fullName evidence="11">DNA topoisomerase 2</fullName>
        <ecNumber evidence="11">5.6.2.2</ecNumber>
    </recommendedName>
</protein>
<evidence type="ECO:0000256" key="6">
    <source>
        <dbReference type="ARBA" id="ARBA00022840"/>
    </source>
</evidence>
<proteinExistence type="inferred from homology"/>
<dbReference type="Pfam" id="PF00986">
    <property type="entry name" value="DNA_gyraseB_C"/>
    <property type="match status" value="1"/>
</dbReference>
<dbReference type="InterPro" id="IPR002288">
    <property type="entry name" value="DNA_gyrase_B_C"/>
</dbReference>